<organism evidence="1 2">
    <name type="scientific">Candidatus Uhrbacteria bacterium CG10_big_fil_rev_8_21_14_0_10_48_16</name>
    <dbReference type="NCBI Taxonomy" id="1975038"/>
    <lineage>
        <taxon>Bacteria</taxon>
        <taxon>Candidatus Uhriibacteriota</taxon>
    </lineage>
</organism>
<evidence type="ECO:0000313" key="1">
    <source>
        <dbReference type="EMBL" id="PJE76969.1"/>
    </source>
</evidence>
<comment type="caution">
    <text evidence="1">The sequence shown here is derived from an EMBL/GenBank/DDBJ whole genome shotgun (WGS) entry which is preliminary data.</text>
</comment>
<dbReference type="AlphaFoldDB" id="A0A2M8LHQ3"/>
<gene>
    <name evidence="1" type="ORF">COV05_02130</name>
</gene>
<dbReference type="Proteomes" id="UP000231436">
    <property type="component" value="Unassembled WGS sequence"/>
</dbReference>
<accession>A0A2M8LHQ3</accession>
<dbReference type="EMBL" id="PFEU01000008">
    <property type="protein sequence ID" value="PJE76969.1"/>
    <property type="molecule type" value="Genomic_DNA"/>
</dbReference>
<sequence>MLFKFFKQIFLPTEEVLAKTTVSLASWDQINLTGRNKQRVKVFLENKYGGKNLATKMPSLKFGVVEFLPDNPVITVHENEEKCVVALHIIDGTIQEMQ</sequence>
<proteinExistence type="predicted"/>
<protein>
    <submittedName>
        <fullName evidence="1">Uncharacterized protein</fullName>
    </submittedName>
</protein>
<evidence type="ECO:0000313" key="2">
    <source>
        <dbReference type="Proteomes" id="UP000231436"/>
    </source>
</evidence>
<reference evidence="2" key="1">
    <citation type="submission" date="2017-09" db="EMBL/GenBank/DDBJ databases">
        <title>Depth-based differentiation of microbial function through sediment-hosted aquifers and enrichment of novel symbionts in the deep terrestrial subsurface.</title>
        <authorList>
            <person name="Probst A.J."/>
            <person name="Ladd B."/>
            <person name="Jarett J.K."/>
            <person name="Geller-Mcgrath D.E."/>
            <person name="Sieber C.M.K."/>
            <person name="Emerson J.B."/>
            <person name="Anantharaman K."/>
            <person name="Thomas B.C."/>
            <person name="Malmstrom R."/>
            <person name="Stieglmeier M."/>
            <person name="Klingl A."/>
            <person name="Woyke T."/>
            <person name="Ryan C.M."/>
            <person name="Banfield J.F."/>
        </authorList>
    </citation>
    <scope>NUCLEOTIDE SEQUENCE [LARGE SCALE GENOMIC DNA]</scope>
</reference>
<name>A0A2M8LHQ3_9BACT</name>